<proteinExistence type="predicted"/>
<reference evidence="1" key="1">
    <citation type="submission" date="2021-01" db="EMBL/GenBank/DDBJ databases">
        <authorList>
            <person name="Corre E."/>
            <person name="Pelletier E."/>
            <person name="Niang G."/>
            <person name="Scheremetjew M."/>
            <person name="Finn R."/>
            <person name="Kale V."/>
            <person name="Holt S."/>
            <person name="Cochrane G."/>
            <person name="Meng A."/>
            <person name="Brown T."/>
            <person name="Cohen L."/>
        </authorList>
    </citation>
    <scope>NUCLEOTIDE SEQUENCE</scope>
</reference>
<organism evidence="1">
    <name type="scientific">Noctiluca scintillans</name>
    <name type="common">Sea sparkle</name>
    <name type="synonym">Red tide dinoflagellate</name>
    <dbReference type="NCBI Taxonomy" id="2966"/>
    <lineage>
        <taxon>Eukaryota</taxon>
        <taxon>Sar</taxon>
        <taxon>Alveolata</taxon>
        <taxon>Dinophyceae</taxon>
        <taxon>Noctilucales</taxon>
        <taxon>Noctilucaceae</taxon>
        <taxon>Noctiluca</taxon>
    </lineage>
</organism>
<accession>A0A7S1ADI1</accession>
<name>A0A7S1ADI1_NOCSC</name>
<protein>
    <submittedName>
        <fullName evidence="1">Uncharacterized protein</fullName>
    </submittedName>
</protein>
<dbReference type="EMBL" id="HBFQ01035404">
    <property type="protein sequence ID" value="CAD8850640.1"/>
    <property type="molecule type" value="Transcribed_RNA"/>
</dbReference>
<gene>
    <name evidence="1" type="ORF">NSCI0253_LOCUS24990</name>
</gene>
<dbReference type="AlphaFoldDB" id="A0A7S1ADI1"/>
<evidence type="ECO:0000313" key="1">
    <source>
        <dbReference type="EMBL" id="CAD8850640.1"/>
    </source>
</evidence>
<sequence length="101" mass="10874">MGGSLTCSMHCTGMSKHVETEHAGFTERRTYPVADPIDAQLNWQTIAVRHAWQRANGGDIFGESEALRKQGKDLPAKLAAVACAPLEDSRSSGHGVDIVNI</sequence>